<evidence type="ECO:0000313" key="3">
    <source>
        <dbReference type="Proteomes" id="UP001303373"/>
    </source>
</evidence>
<dbReference type="Proteomes" id="UP001303373">
    <property type="component" value="Chromosome 3"/>
</dbReference>
<dbReference type="AlphaFoldDB" id="A0AAQ3M6C3"/>
<evidence type="ECO:0000256" key="1">
    <source>
        <dbReference type="SAM" id="MobiDB-lite"/>
    </source>
</evidence>
<dbReference type="PANTHER" id="PTHR39398:SF1">
    <property type="entry name" value="CSN8_PSMD8_EIF3K DOMAIN-CONTAINING PROTEIN"/>
    <property type="match status" value="1"/>
</dbReference>
<dbReference type="PANTHER" id="PTHR39398">
    <property type="entry name" value="YALI0F14311P"/>
    <property type="match status" value="1"/>
</dbReference>
<gene>
    <name evidence="2" type="ORF">R9X50_00210900</name>
</gene>
<keyword evidence="3" id="KW-1185">Reference proteome</keyword>
<reference evidence="2 3" key="1">
    <citation type="submission" date="2023-11" db="EMBL/GenBank/DDBJ databases">
        <title>An acidophilic fungus is an integral part of prey digestion in a carnivorous sundew plant.</title>
        <authorList>
            <person name="Tsai I.J."/>
        </authorList>
    </citation>
    <scope>NUCLEOTIDE SEQUENCE [LARGE SCALE GENOMIC DNA]</scope>
    <source>
        <strain evidence="2">169a</strain>
    </source>
</reference>
<proteinExistence type="predicted"/>
<organism evidence="2 3">
    <name type="scientific">Acrodontium crateriforme</name>
    <dbReference type="NCBI Taxonomy" id="150365"/>
    <lineage>
        <taxon>Eukaryota</taxon>
        <taxon>Fungi</taxon>
        <taxon>Dikarya</taxon>
        <taxon>Ascomycota</taxon>
        <taxon>Pezizomycotina</taxon>
        <taxon>Dothideomycetes</taxon>
        <taxon>Dothideomycetidae</taxon>
        <taxon>Mycosphaerellales</taxon>
        <taxon>Teratosphaeriaceae</taxon>
        <taxon>Acrodontium</taxon>
    </lineage>
</organism>
<name>A0AAQ3M6C3_9PEZI</name>
<protein>
    <submittedName>
        <fullName evidence="2">Uncharacterized protein</fullName>
    </submittedName>
</protein>
<feature type="region of interest" description="Disordered" evidence="1">
    <location>
        <begin position="1"/>
        <end position="33"/>
    </location>
</feature>
<dbReference type="EMBL" id="CP138582">
    <property type="protein sequence ID" value="WPG99296.1"/>
    <property type="molecule type" value="Genomic_DNA"/>
</dbReference>
<accession>A0AAQ3M6C3</accession>
<sequence length="318" mass="36205">MSRSHEKYTTHSSTGMANPNRPPPRRGVSGGWNRLKPVVLDPLDVYGLPSKGETRLNDPKNQESFFIKIRDRYMKFCASSGGSEELEKAFASLSVTEQAPLGSKLTGSDRPALPRQTSTTECQNDLSNILMAMRKLREGMLSSRRRDDFAQRIYMFIIHASILAKHWESYQPALQYLLYEIHPHSPLSPTELQEFVGYKILDLACRQHELQDAFAVKLAFKQHDRRVNATLLALVHDDWVKFWRTKRAVDGYQRAIMEHSMDGVRLHALKCLGRGYLNADKSFVERTTDSGWDDLVASGVGWQLQESGNVVIRKPKSK</sequence>
<evidence type="ECO:0000313" key="2">
    <source>
        <dbReference type="EMBL" id="WPG99296.1"/>
    </source>
</evidence>